<dbReference type="AlphaFoldDB" id="A0A9X0C1D6"/>
<dbReference type="PANTHER" id="PTHR40788">
    <property type="entry name" value="CLR5 DOMAIN-CONTAINING PROTEIN-RELATED"/>
    <property type="match status" value="1"/>
</dbReference>
<reference evidence="2" key="2">
    <citation type="journal article" date="2023" name="IMA Fungus">
        <title>Comparative genomic study of the Penicillium genus elucidates a diverse pangenome and 15 lateral gene transfer events.</title>
        <authorList>
            <person name="Petersen C."/>
            <person name="Sorensen T."/>
            <person name="Nielsen M.R."/>
            <person name="Sondergaard T.E."/>
            <person name="Sorensen J.L."/>
            <person name="Fitzpatrick D.A."/>
            <person name="Frisvad J.C."/>
            <person name="Nielsen K.L."/>
        </authorList>
    </citation>
    <scope>NUCLEOTIDE SEQUENCE</scope>
    <source>
        <strain evidence="2">IBT 29495</strain>
    </source>
</reference>
<gene>
    <name evidence="2" type="ORF">N7463_010570</name>
</gene>
<feature type="region of interest" description="Disordered" evidence="1">
    <location>
        <begin position="554"/>
        <end position="604"/>
    </location>
</feature>
<proteinExistence type="predicted"/>
<feature type="compositionally biased region" description="Basic and acidic residues" evidence="1">
    <location>
        <begin position="574"/>
        <end position="584"/>
    </location>
</feature>
<accession>A0A9X0C1D6</accession>
<feature type="compositionally biased region" description="Polar residues" evidence="1">
    <location>
        <begin position="586"/>
        <end position="595"/>
    </location>
</feature>
<dbReference type="OrthoDB" id="2922289at2759"/>
<dbReference type="Proteomes" id="UP001149954">
    <property type="component" value="Unassembled WGS sequence"/>
</dbReference>
<name>A0A9X0C1D6_9EURO</name>
<comment type="caution">
    <text evidence="2">The sequence shown here is derived from an EMBL/GenBank/DDBJ whole genome shotgun (WGS) entry which is preliminary data.</text>
</comment>
<organism evidence="2 3">
    <name type="scientific">Penicillium fimorum</name>
    <dbReference type="NCBI Taxonomy" id="1882269"/>
    <lineage>
        <taxon>Eukaryota</taxon>
        <taxon>Fungi</taxon>
        <taxon>Dikarya</taxon>
        <taxon>Ascomycota</taxon>
        <taxon>Pezizomycotina</taxon>
        <taxon>Eurotiomycetes</taxon>
        <taxon>Eurotiomycetidae</taxon>
        <taxon>Eurotiales</taxon>
        <taxon>Aspergillaceae</taxon>
        <taxon>Penicillium</taxon>
    </lineage>
</organism>
<reference evidence="2" key="1">
    <citation type="submission" date="2022-12" db="EMBL/GenBank/DDBJ databases">
        <authorList>
            <person name="Petersen C."/>
        </authorList>
    </citation>
    <scope>NUCLEOTIDE SEQUENCE</scope>
    <source>
        <strain evidence="2">IBT 29495</strain>
    </source>
</reference>
<dbReference type="PANTHER" id="PTHR40788:SF1">
    <property type="entry name" value="IPA PROTEIN"/>
    <property type="match status" value="1"/>
</dbReference>
<evidence type="ECO:0000313" key="2">
    <source>
        <dbReference type="EMBL" id="KAJ5494483.1"/>
    </source>
</evidence>
<sequence length="663" mass="74824">MDSENGTLLKELHSDLARKYQKHAAVVETIWRSFSPNERANCFKAGAADGVVLKHPLDQSLGVVYRIIPELNLNDIMSNSDFLLNLLKYRGTKSLFEQYCEGINGGPGDHAMIEESMRRGLKHVNSYKNCYTMFQGPKYAISFQLMTKEALVTFEPAIRARVCLPQSVGEFVIQRQIYTLQILNILIEDILEQGSQSRDAKAPEKKTKPTDDGVAALSILTTRRTQKKLTLAGLVATARDQQDTLEEYLALLSTEPFVLAHAVKIWFFSHPELVPDEKGRRLPVHTDKYISAAVFEAVHSSIRGAAIWKYIASILEQLEKSAEDRAGRPLLLQEISNICQLELKRAQTLLKRHVQTATGSKWFKRTSNTYDNGGNPRVSVKGKPEDLIISDPQLHYMLRLCQPKLTVPTAINCIKNLSEYHESHPRDRENLEDREADALGDLAIIIGFIQDLSSVIPIPSFSNNKDQLFASKSEELESEFNQVKDQLDLLDFVVPINNPLELGVASGALEKLDEFAIEKAGTKMGFLYQDMITDCLSALQDQWDDAKAKSAQGLKAELSSAPEKQTPESTAIRVEQRKQKEKTRPSHSSTTSLHPQNRLLHSNPLCYPEASRSMKRLRRNFRSCFADLNRVAQWPGRPSLKRWQNWDLNLPQVRLSVYLLSTG</sequence>
<keyword evidence="3" id="KW-1185">Reference proteome</keyword>
<dbReference type="EMBL" id="JAPWDS010000006">
    <property type="protein sequence ID" value="KAJ5494483.1"/>
    <property type="molecule type" value="Genomic_DNA"/>
</dbReference>
<protein>
    <submittedName>
        <fullName evidence="2">Uncharacterized protein</fullName>
    </submittedName>
</protein>
<evidence type="ECO:0000313" key="3">
    <source>
        <dbReference type="Proteomes" id="UP001149954"/>
    </source>
</evidence>
<evidence type="ECO:0000256" key="1">
    <source>
        <dbReference type="SAM" id="MobiDB-lite"/>
    </source>
</evidence>